<dbReference type="Proteomes" id="UP000332933">
    <property type="component" value="Unassembled WGS sequence"/>
</dbReference>
<feature type="compositionally biased region" description="Pro residues" evidence="1">
    <location>
        <begin position="69"/>
        <end position="78"/>
    </location>
</feature>
<proteinExistence type="predicted"/>
<evidence type="ECO:0000313" key="4">
    <source>
        <dbReference type="EMBL" id="KAF0719883.1"/>
    </source>
</evidence>
<evidence type="ECO:0000313" key="6">
    <source>
        <dbReference type="Proteomes" id="UP000332933"/>
    </source>
</evidence>
<keyword evidence="2" id="KW-0472">Membrane</keyword>
<sequence>MWLTHLLVAAAAVAAQRDVCTALRCYEDDGTICNRTATDCPPYMQFNEDGVLCRTKYSFNATYCNPLPRNGPTPPPTGPSEAPKNTASPQPPTSNNPSTTATPASASASTTSAGEGTKWGMYVGIGAGALVFVVAAAVFFKRRQASDDDSDSEELDEVEMSVIVDKGGDESLRRILNSETENDVFSSTRSSMSGLSRSSVEF</sequence>
<evidence type="ECO:0000256" key="1">
    <source>
        <dbReference type="SAM" id="MobiDB-lite"/>
    </source>
</evidence>
<feature type="signal peptide" evidence="3">
    <location>
        <begin position="1"/>
        <end position="15"/>
    </location>
</feature>
<feature type="compositionally biased region" description="Low complexity" evidence="1">
    <location>
        <begin position="186"/>
        <end position="202"/>
    </location>
</feature>
<name>A0A485K3M4_9STRA</name>
<keyword evidence="2" id="KW-1133">Transmembrane helix</keyword>
<feature type="chain" id="PRO_5036115855" evidence="3">
    <location>
        <begin position="16"/>
        <end position="202"/>
    </location>
</feature>
<evidence type="ECO:0000256" key="3">
    <source>
        <dbReference type="SAM" id="SignalP"/>
    </source>
</evidence>
<protein>
    <submittedName>
        <fullName evidence="5">Aste57867_715 protein</fullName>
    </submittedName>
</protein>
<keyword evidence="2" id="KW-0812">Transmembrane</keyword>
<dbReference type="AlphaFoldDB" id="A0A485K3M4"/>
<dbReference type="EMBL" id="VJMH01000042">
    <property type="protein sequence ID" value="KAF0719883.1"/>
    <property type="molecule type" value="Genomic_DNA"/>
</dbReference>
<dbReference type="EMBL" id="CAADRA010000042">
    <property type="protein sequence ID" value="VFT77939.1"/>
    <property type="molecule type" value="Genomic_DNA"/>
</dbReference>
<organism evidence="5 6">
    <name type="scientific">Aphanomyces stellatus</name>
    <dbReference type="NCBI Taxonomy" id="120398"/>
    <lineage>
        <taxon>Eukaryota</taxon>
        <taxon>Sar</taxon>
        <taxon>Stramenopiles</taxon>
        <taxon>Oomycota</taxon>
        <taxon>Saprolegniomycetes</taxon>
        <taxon>Saprolegniales</taxon>
        <taxon>Verrucalvaceae</taxon>
        <taxon>Aphanomyces</taxon>
    </lineage>
</organism>
<reference evidence="4" key="2">
    <citation type="submission" date="2019-06" db="EMBL/GenBank/DDBJ databases">
        <title>Genomics analysis of Aphanomyces spp. identifies a new class of oomycete effector associated with host adaptation.</title>
        <authorList>
            <person name="Gaulin E."/>
        </authorList>
    </citation>
    <scope>NUCLEOTIDE SEQUENCE</scope>
    <source>
        <strain evidence="4">CBS 578.67</strain>
    </source>
</reference>
<keyword evidence="6" id="KW-1185">Reference proteome</keyword>
<feature type="region of interest" description="Disordered" evidence="1">
    <location>
        <begin position="66"/>
        <end position="113"/>
    </location>
</feature>
<evidence type="ECO:0000256" key="2">
    <source>
        <dbReference type="SAM" id="Phobius"/>
    </source>
</evidence>
<evidence type="ECO:0000313" key="5">
    <source>
        <dbReference type="EMBL" id="VFT77939.1"/>
    </source>
</evidence>
<feature type="compositionally biased region" description="Low complexity" evidence="1">
    <location>
        <begin position="95"/>
        <end position="113"/>
    </location>
</feature>
<reference evidence="5 6" key="1">
    <citation type="submission" date="2019-03" db="EMBL/GenBank/DDBJ databases">
        <authorList>
            <person name="Gaulin E."/>
            <person name="Dumas B."/>
        </authorList>
    </citation>
    <scope>NUCLEOTIDE SEQUENCE [LARGE SCALE GENOMIC DNA]</scope>
    <source>
        <strain evidence="5">CBS 568.67</strain>
    </source>
</reference>
<feature type="transmembrane region" description="Helical" evidence="2">
    <location>
        <begin position="119"/>
        <end position="140"/>
    </location>
</feature>
<accession>A0A485K3M4</accession>
<feature type="region of interest" description="Disordered" evidence="1">
    <location>
        <begin position="178"/>
        <end position="202"/>
    </location>
</feature>
<gene>
    <name evidence="5" type="primary">Aste57867_715</name>
    <name evidence="4" type="ORF">As57867_000714</name>
    <name evidence="5" type="ORF">ASTE57867_715</name>
</gene>
<keyword evidence="3" id="KW-0732">Signal</keyword>